<organism evidence="1 2">
    <name type="scientific">Vibrio neptunius</name>
    <dbReference type="NCBI Taxonomy" id="170651"/>
    <lineage>
        <taxon>Bacteria</taxon>
        <taxon>Pseudomonadati</taxon>
        <taxon>Pseudomonadota</taxon>
        <taxon>Gammaproteobacteria</taxon>
        <taxon>Vibrionales</taxon>
        <taxon>Vibrionaceae</taxon>
        <taxon>Vibrio</taxon>
    </lineage>
</organism>
<name>A0ABS3A5C9_9VIBR</name>
<keyword evidence="2" id="KW-1185">Reference proteome</keyword>
<accession>A0ABS3A5C9</accession>
<proteinExistence type="predicted"/>
<dbReference type="Proteomes" id="UP000779070">
    <property type="component" value="Unassembled WGS sequence"/>
</dbReference>
<evidence type="ECO:0000313" key="2">
    <source>
        <dbReference type="Proteomes" id="UP000779070"/>
    </source>
</evidence>
<protein>
    <submittedName>
        <fullName evidence="1">Uncharacterized protein</fullName>
    </submittedName>
</protein>
<comment type="caution">
    <text evidence="1">The sequence shown here is derived from an EMBL/GenBank/DDBJ whole genome shotgun (WGS) entry which is preliminary data.</text>
</comment>
<gene>
    <name evidence="1" type="ORF">JYA62_17315</name>
</gene>
<evidence type="ECO:0000313" key="1">
    <source>
        <dbReference type="EMBL" id="MBN3579424.1"/>
    </source>
</evidence>
<reference evidence="1 2" key="1">
    <citation type="submission" date="2021-02" db="EMBL/GenBank/DDBJ databases">
        <title>Draft Genome Sequences of 5 Vibrio neptunius Strains Isolated From of Bivalve Hatcheries.</title>
        <authorList>
            <person name="Galvis F."/>
            <person name="Barja J.L."/>
            <person name="Lemos M.L."/>
            <person name="Balado M."/>
        </authorList>
    </citation>
    <scope>NUCLEOTIDE SEQUENCE [LARGE SCALE GENOMIC DNA]</scope>
    <source>
        <strain evidence="1 2">PP-145.98</strain>
    </source>
</reference>
<dbReference type="EMBL" id="JAFHLB010000025">
    <property type="protein sequence ID" value="MBN3579424.1"/>
    <property type="molecule type" value="Genomic_DNA"/>
</dbReference>
<dbReference type="RefSeq" id="WP_206371378.1">
    <property type="nucleotide sequence ID" value="NZ_CAWPTM010000098.1"/>
</dbReference>
<sequence length="72" mass="8440">MTLHDYLAHFIQSTYKEEKTTGLWARLFYLTPAQRVHRLNELFQTDQFWQNVESNSMATPLAGVNSNRTKGH</sequence>